<comment type="catalytic activity">
    <reaction evidence="10">
        <text>(6S)-5,6,7,8-tetrahydrofolate + NADP(+) = 7,8-dihydrofolate + NADPH + H(+)</text>
        <dbReference type="Rhea" id="RHEA:15009"/>
        <dbReference type="ChEBI" id="CHEBI:15378"/>
        <dbReference type="ChEBI" id="CHEBI:57451"/>
        <dbReference type="ChEBI" id="CHEBI:57453"/>
        <dbReference type="ChEBI" id="CHEBI:57783"/>
        <dbReference type="ChEBI" id="CHEBI:58349"/>
        <dbReference type="EC" id="1.5.1.3"/>
    </reaction>
</comment>
<evidence type="ECO:0000313" key="13">
    <source>
        <dbReference type="Proteomes" id="UP001382455"/>
    </source>
</evidence>
<comment type="caution">
    <text evidence="12">The sequence shown here is derived from an EMBL/GenBank/DDBJ whole genome shotgun (WGS) entry which is preliminary data.</text>
</comment>
<dbReference type="EMBL" id="JBAWKS010000001">
    <property type="protein sequence ID" value="MEI4550787.1"/>
    <property type="molecule type" value="Genomic_DNA"/>
</dbReference>
<dbReference type="PANTHER" id="PTHR43639:SF6">
    <property type="entry name" value="DIHYDROMONAPTERIN REDUCTASE"/>
    <property type="match status" value="1"/>
</dbReference>
<protein>
    <recommendedName>
        <fullName evidence="8">Dihydromonapterin reductase</fullName>
        <ecNumber evidence="1">1.5.1.3</ecNumber>
        <ecNumber evidence="7">1.5.1.50</ecNumber>
    </recommendedName>
    <alternativeName>
        <fullName evidence="9">Dihydrofolate reductase</fullName>
    </alternativeName>
</protein>
<comment type="function">
    <text evidence="5">Catalyzes the reduction of dihydromonapterin to tetrahydromonapterin. Also has lower activity with dihydrofolate.</text>
</comment>
<organism evidence="12 13">
    <name type="scientific">Pseudoalteromonas spongiae</name>
    <dbReference type="NCBI Taxonomy" id="298657"/>
    <lineage>
        <taxon>Bacteria</taxon>
        <taxon>Pseudomonadati</taxon>
        <taxon>Pseudomonadota</taxon>
        <taxon>Gammaproteobacteria</taxon>
        <taxon>Alteromonadales</taxon>
        <taxon>Pseudoalteromonadaceae</taxon>
        <taxon>Pseudoalteromonas</taxon>
    </lineage>
</organism>
<sequence length="235" mass="25899">MATILITGAAQRIGLDLAKHFLNKGDKLIITYRTKHASVNELLELGAICLSCDFEQSDAVEKLVEQVKSHTNELSAIIHNASSWDCESKNPDFNSLFDNMMNIHAKVPYLLNLALTPLLQNSSDEHSDIIHITDYVVEKGSPKHIAYAASKAALDNLTRSFSAKLAPKVKVNSIAPSLIIFNDHDDDAYRAKTLKKSIMALEPGTAEVINGIEMILNSNYMTGRTLQLDGGRHLK</sequence>
<dbReference type="Proteomes" id="UP001382455">
    <property type="component" value="Unassembled WGS sequence"/>
</dbReference>
<evidence type="ECO:0000256" key="5">
    <source>
        <dbReference type="ARBA" id="ARBA00037508"/>
    </source>
</evidence>
<comment type="catalytic activity">
    <reaction evidence="11">
        <text>7,8-dihydromonapterin + NADPH + H(+) = 5,6,7,8-tetrahydromonapterin + NADP(+)</text>
        <dbReference type="Rhea" id="RHEA:34847"/>
        <dbReference type="ChEBI" id="CHEBI:15378"/>
        <dbReference type="ChEBI" id="CHEBI:57783"/>
        <dbReference type="ChEBI" id="CHEBI:58349"/>
        <dbReference type="ChEBI" id="CHEBI:71175"/>
        <dbReference type="ChEBI" id="CHEBI:71177"/>
        <dbReference type="EC" id="1.5.1.50"/>
    </reaction>
</comment>
<keyword evidence="13" id="KW-1185">Reference proteome</keyword>
<proteinExistence type="inferred from homology"/>
<dbReference type="Pfam" id="PF13561">
    <property type="entry name" value="adh_short_C2"/>
    <property type="match status" value="1"/>
</dbReference>
<evidence type="ECO:0000256" key="1">
    <source>
        <dbReference type="ARBA" id="ARBA00012856"/>
    </source>
</evidence>
<keyword evidence="2" id="KW-0554">One-carbon metabolism</keyword>
<dbReference type="EC" id="1.5.1.3" evidence="1"/>
<dbReference type="NCBIfam" id="NF005066">
    <property type="entry name" value="PRK06483.1"/>
    <property type="match status" value="1"/>
</dbReference>
<dbReference type="PRINTS" id="PR00081">
    <property type="entry name" value="GDHRDH"/>
</dbReference>
<dbReference type="InterPro" id="IPR002347">
    <property type="entry name" value="SDR_fam"/>
</dbReference>
<gene>
    <name evidence="12" type="primary">folM</name>
    <name evidence="12" type="ORF">WAE96_14045</name>
</gene>
<dbReference type="InterPro" id="IPR036291">
    <property type="entry name" value="NAD(P)-bd_dom_sf"/>
</dbReference>
<dbReference type="InterPro" id="IPR020904">
    <property type="entry name" value="Sc_DH/Rdtase_CS"/>
</dbReference>
<dbReference type="RefSeq" id="WP_336435858.1">
    <property type="nucleotide sequence ID" value="NZ_JBAWKS010000001.1"/>
</dbReference>
<name>A0ABU8EUY4_9GAMM</name>
<dbReference type="EC" id="1.5.1.50" evidence="7"/>
<evidence type="ECO:0000256" key="9">
    <source>
        <dbReference type="ARBA" id="ARBA00042299"/>
    </source>
</evidence>
<evidence type="ECO:0000256" key="6">
    <source>
        <dbReference type="ARBA" id="ARBA00038212"/>
    </source>
</evidence>
<dbReference type="Gene3D" id="3.40.50.720">
    <property type="entry name" value="NAD(P)-binding Rossmann-like Domain"/>
    <property type="match status" value="1"/>
</dbReference>
<reference evidence="12 13" key="1">
    <citation type="submission" date="2023-12" db="EMBL/GenBank/DDBJ databases">
        <title>Friends and Foes: Symbiotic and Algicidal bacterial influence on Karenia brevis blooms.</title>
        <authorList>
            <person name="Fei C."/>
            <person name="Mohamed A.R."/>
            <person name="Booker A."/>
            <person name="Arshad M."/>
            <person name="Klass S."/>
            <person name="Ahn S."/>
            <person name="Gilbert P.M."/>
            <person name="Heil C.A."/>
            <person name="Martinez J.M."/>
            <person name="Amin S.A."/>
        </authorList>
    </citation>
    <scope>NUCLEOTIDE SEQUENCE [LARGE SCALE GENOMIC DNA]</scope>
    <source>
        <strain evidence="12 13">CE15</strain>
    </source>
</reference>
<keyword evidence="4 12" id="KW-0560">Oxidoreductase</keyword>
<dbReference type="PANTHER" id="PTHR43639">
    <property type="entry name" value="OXIDOREDUCTASE, SHORT-CHAIN DEHYDROGENASE/REDUCTASE FAMILY (AFU_ORTHOLOGUE AFUA_5G02870)"/>
    <property type="match status" value="1"/>
</dbReference>
<evidence type="ECO:0000313" key="12">
    <source>
        <dbReference type="EMBL" id="MEI4550787.1"/>
    </source>
</evidence>
<accession>A0ABU8EUY4</accession>
<dbReference type="SUPFAM" id="SSF51735">
    <property type="entry name" value="NAD(P)-binding Rossmann-fold domains"/>
    <property type="match status" value="1"/>
</dbReference>
<dbReference type="PROSITE" id="PS00061">
    <property type="entry name" value="ADH_SHORT"/>
    <property type="match status" value="1"/>
</dbReference>
<evidence type="ECO:0000256" key="10">
    <source>
        <dbReference type="ARBA" id="ARBA00048873"/>
    </source>
</evidence>
<keyword evidence="3" id="KW-0521">NADP</keyword>
<evidence type="ECO:0000256" key="7">
    <source>
        <dbReference type="ARBA" id="ARBA00039145"/>
    </source>
</evidence>
<evidence type="ECO:0000256" key="8">
    <source>
        <dbReference type="ARBA" id="ARBA00039631"/>
    </source>
</evidence>
<evidence type="ECO:0000256" key="3">
    <source>
        <dbReference type="ARBA" id="ARBA00022857"/>
    </source>
</evidence>
<comment type="similarity">
    <text evidence="6">Belongs to the short-chain dehydrogenases/reductases (SDR) family. FolM subfamily.</text>
</comment>
<dbReference type="GO" id="GO:0016491">
    <property type="term" value="F:oxidoreductase activity"/>
    <property type="evidence" value="ECO:0007669"/>
    <property type="project" value="UniProtKB-KW"/>
</dbReference>
<evidence type="ECO:0000256" key="2">
    <source>
        <dbReference type="ARBA" id="ARBA00022563"/>
    </source>
</evidence>
<evidence type="ECO:0000256" key="11">
    <source>
        <dbReference type="ARBA" id="ARBA00049376"/>
    </source>
</evidence>
<evidence type="ECO:0000256" key="4">
    <source>
        <dbReference type="ARBA" id="ARBA00023002"/>
    </source>
</evidence>